<keyword evidence="2" id="KW-1185">Reference proteome</keyword>
<organism evidence="1 2">
    <name type="scientific">Maioricimonas rarisocia</name>
    <dbReference type="NCBI Taxonomy" id="2528026"/>
    <lineage>
        <taxon>Bacteria</taxon>
        <taxon>Pseudomonadati</taxon>
        <taxon>Planctomycetota</taxon>
        <taxon>Planctomycetia</taxon>
        <taxon>Planctomycetales</taxon>
        <taxon>Planctomycetaceae</taxon>
        <taxon>Maioricimonas</taxon>
    </lineage>
</organism>
<dbReference type="KEGG" id="mri:Mal4_17660"/>
<accession>A0A517Z4Q7</accession>
<dbReference type="InterPro" id="IPR037068">
    <property type="entry name" value="DNA_primase_core_N_sf"/>
</dbReference>
<dbReference type="AlphaFoldDB" id="A0A517Z4Q7"/>
<reference evidence="1 2" key="1">
    <citation type="submission" date="2019-02" db="EMBL/GenBank/DDBJ databases">
        <title>Deep-cultivation of Planctomycetes and their phenomic and genomic characterization uncovers novel biology.</title>
        <authorList>
            <person name="Wiegand S."/>
            <person name="Jogler M."/>
            <person name="Boedeker C."/>
            <person name="Pinto D."/>
            <person name="Vollmers J."/>
            <person name="Rivas-Marin E."/>
            <person name="Kohn T."/>
            <person name="Peeters S.H."/>
            <person name="Heuer A."/>
            <person name="Rast P."/>
            <person name="Oberbeckmann S."/>
            <person name="Bunk B."/>
            <person name="Jeske O."/>
            <person name="Meyerdierks A."/>
            <person name="Storesund J.E."/>
            <person name="Kallscheuer N."/>
            <person name="Luecker S."/>
            <person name="Lage O.M."/>
            <person name="Pohl T."/>
            <person name="Merkel B.J."/>
            <person name="Hornburger P."/>
            <person name="Mueller R.-W."/>
            <person name="Bruemmer F."/>
            <person name="Labrenz M."/>
            <person name="Spormann A.M."/>
            <person name="Op den Camp H."/>
            <person name="Overmann J."/>
            <person name="Amann R."/>
            <person name="Jetten M.S.M."/>
            <person name="Mascher T."/>
            <person name="Medema M.H."/>
            <person name="Devos D.P."/>
            <person name="Kaster A.-K."/>
            <person name="Ovreas L."/>
            <person name="Rohde M."/>
            <person name="Galperin M.Y."/>
            <person name="Jogler C."/>
        </authorList>
    </citation>
    <scope>NUCLEOTIDE SEQUENCE [LARGE SCALE GENOMIC DNA]</scope>
    <source>
        <strain evidence="1 2">Mal4</strain>
    </source>
</reference>
<gene>
    <name evidence="1" type="ORF">Mal4_17660</name>
</gene>
<evidence type="ECO:0000313" key="1">
    <source>
        <dbReference type="EMBL" id="QDU37453.1"/>
    </source>
</evidence>
<name>A0A517Z4Q7_9PLAN</name>
<dbReference type="Gene3D" id="3.90.980.10">
    <property type="entry name" value="DNA primase, catalytic core, N-terminal domain"/>
    <property type="match status" value="1"/>
</dbReference>
<evidence type="ECO:0000313" key="2">
    <source>
        <dbReference type="Proteomes" id="UP000320496"/>
    </source>
</evidence>
<dbReference type="RefSeq" id="WP_145368294.1">
    <property type="nucleotide sequence ID" value="NZ_CP036275.1"/>
</dbReference>
<proteinExistence type="predicted"/>
<dbReference type="OrthoDB" id="9782042at2"/>
<sequence>MTPSTSHDATFQRGTTPRFYQRGTDRTVLRDNQTDFESVESASPSPAEVMAAFFAYVQSQLAALRRAPRSADARSIALLSFLESQNFTAEEIGRIGFGLFTSISDIRTYLRSVGFSDAVIDESGLLEDEQESPRHEWHESLVLPVHDRFGEIVDWLRVDLGVSSRRHLRYTTMFGFETSGVPVYGTDSIDYAAGHVSHVLLVDDVLDAARLRGAGIVNVLATAGREDAMAPRRWEQLSDLGIQSVTLLFRNSADAHHRIRGVQTTALRARRTPQIHVFDSMQFGPEGSACDFVREHGEAAFRHLLANSSLVYRAKDLDWAPRTTTRWRRPAPRPFHAETFWSTVDWHLGNIRDSQMRSAFTSVATDVAEALSRGAYHEARRILDRLLEPVHQTPGTVSLQGALVQLQDRARADRLTVPNESQSRSDATVTTIVVDRSGAQIPRMAEVLVDNLQRRPDSTWTVVCDDPQLMTLHVVHELANRQTSGPGLTMAETVDRLALRDPQGGFGDKPWIVDEAVDQLQQWSGRVRFVGASARWHEELQDAPTTNEPPTGILVGPSAKNALQPGGETSPLFRIAARLGCEVVSVTVAESHRPNGTGNGGNGYVAVRSGEAARFHEVLSEIVDRAEHRDGQQSQR</sequence>
<protein>
    <submittedName>
        <fullName evidence="1">Uncharacterized protein</fullName>
    </submittedName>
</protein>
<dbReference type="Proteomes" id="UP000320496">
    <property type="component" value="Chromosome"/>
</dbReference>
<dbReference type="SUPFAM" id="SSF56731">
    <property type="entry name" value="DNA primase core"/>
    <property type="match status" value="1"/>
</dbReference>
<dbReference type="EMBL" id="CP036275">
    <property type="protein sequence ID" value="QDU37453.1"/>
    <property type="molecule type" value="Genomic_DNA"/>
</dbReference>